<dbReference type="PIRSF" id="PIRSF000368">
    <property type="entry name" value="NrdG"/>
    <property type="match status" value="1"/>
</dbReference>
<evidence type="ECO:0000256" key="4">
    <source>
        <dbReference type="ARBA" id="ARBA00014281"/>
    </source>
</evidence>
<comment type="function">
    <text evidence="2 12">Activation of anaerobic ribonucleoside-triphosphate reductase under anaerobic conditions by generation of an organic free radical, using S-adenosylmethionine and reduced flavodoxin as cosubstrates to produce 5'-deoxy-adenosine.</text>
</comment>
<evidence type="ECO:0000256" key="5">
    <source>
        <dbReference type="ARBA" id="ARBA00022485"/>
    </source>
</evidence>
<dbReference type="Gene3D" id="3.20.20.70">
    <property type="entry name" value="Aldolase class I"/>
    <property type="match status" value="1"/>
</dbReference>
<protein>
    <recommendedName>
        <fullName evidence="4 12">Anaerobic ribonucleoside-triphosphate reductase-activating protein</fullName>
        <ecNumber evidence="12">1.97.1.-</ecNumber>
    </recommendedName>
</protein>
<evidence type="ECO:0000256" key="10">
    <source>
        <dbReference type="ARBA" id="ARBA00023014"/>
    </source>
</evidence>
<organism evidence="13 14">
    <name type="scientific">Phascolarctobacterium succinatutens</name>
    <dbReference type="NCBI Taxonomy" id="626940"/>
    <lineage>
        <taxon>Bacteria</taxon>
        <taxon>Bacillati</taxon>
        <taxon>Bacillota</taxon>
        <taxon>Negativicutes</taxon>
        <taxon>Acidaminococcales</taxon>
        <taxon>Acidaminococcaceae</taxon>
        <taxon>Phascolarctobacterium</taxon>
    </lineage>
</organism>
<keyword evidence="10" id="KW-0411">Iron-sulfur</keyword>
<dbReference type="Pfam" id="PF13353">
    <property type="entry name" value="Fer4_12"/>
    <property type="match status" value="1"/>
</dbReference>
<dbReference type="PROSITE" id="PS01087">
    <property type="entry name" value="RADICAL_ACTIVATING"/>
    <property type="match status" value="1"/>
</dbReference>
<dbReference type="InterPro" id="IPR034457">
    <property type="entry name" value="Organic_radical-activating"/>
</dbReference>
<dbReference type="NCBIfam" id="TIGR02491">
    <property type="entry name" value="NrdG"/>
    <property type="match status" value="1"/>
</dbReference>
<sequence>MNYAEIKNLDIANGPGLRVSLFVSGCTHHCKGCFNPESWNFNYGQPFTETTQEHLLELLENEHIRGLSLLGGEPFEPANQAALLPFLRKVRARFPKKDIWCYSGYDFEKDMLTGNLGPWEITEEMLSYIDVLVDGEFKLELKNPNLRFRGSENQRVILVQESLKADGIVQWDDGEGLSI</sequence>
<keyword evidence="8 12" id="KW-0560">Oxidoreductase</keyword>
<dbReference type="GO" id="GO:0004748">
    <property type="term" value="F:ribonucleoside-diphosphate reductase activity, thioredoxin disulfide as acceptor"/>
    <property type="evidence" value="ECO:0007669"/>
    <property type="project" value="TreeGrafter"/>
</dbReference>
<dbReference type="EMBL" id="MNTG01000031">
    <property type="protein sequence ID" value="OLA37314.1"/>
    <property type="molecule type" value="Genomic_DNA"/>
</dbReference>
<dbReference type="InterPro" id="IPR013785">
    <property type="entry name" value="Aldolase_TIM"/>
</dbReference>
<comment type="catalytic activity">
    <reaction evidence="11">
        <text>glycyl-[protein] + reduced [flavodoxin] + S-adenosyl-L-methionine = glycin-2-yl radical-[protein] + semiquinone [flavodoxin] + 5'-deoxyadenosine + L-methionine + H(+)</text>
        <dbReference type="Rhea" id="RHEA:61976"/>
        <dbReference type="Rhea" id="RHEA-COMP:10622"/>
        <dbReference type="Rhea" id="RHEA-COMP:14480"/>
        <dbReference type="Rhea" id="RHEA-COMP:15993"/>
        <dbReference type="Rhea" id="RHEA-COMP:15994"/>
        <dbReference type="ChEBI" id="CHEBI:15378"/>
        <dbReference type="ChEBI" id="CHEBI:17319"/>
        <dbReference type="ChEBI" id="CHEBI:29947"/>
        <dbReference type="ChEBI" id="CHEBI:32722"/>
        <dbReference type="ChEBI" id="CHEBI:57618"/>
        <dbReference type="ChEBI" id="CHEBI:57844"/>
        <dbReference type="ChEBI" id="CHEBI:59789"/>
        <dbReference type="ChEBI" id="CHEBI:140311"/>
    </reaction>
</comment>
<dbReference type="EC" id="1.97.1.-" evidence="12"/>
<dbReference type="CDD" id="cd01335">
    <property type="entry name" value="Radical_SAM"/>
    <property type="match status" value="1"/>
</dbReference>
<name>A0A1Q6R4L1_9FIRM</name>
<proteinExistence type="inferred from homology"/>
<evidence type="ECO:0000256" key="7">
    <source>
        <dbReference type="ARBA" id="ARBA00022723"/>
    </source>
</evidence>
<dbReference type="GO" id="GO:0051539">
    <property type="term" value="F:4 iron, 4 sulfur cluster binding"/>
    <property type="evidence" value="ECO:0007669"/>
    <property type="project" value="UniProtKB-KW"/>
</dbReference>
<dbReference type="InterPro" id="IPR012837">
    <property type="entry name" value="NrdG"/>
</dbReference>
<accession>A0A1Q6R4L1</accession>
<reference evidence="13 14" key="1">
    <citation type="journal article" date="2016" name="Nat. Biotechnol.">
        <title>Measurement of bacterial replication rates in microbial communities.</title>
        <authorList>
            <person name="Brown C.T."/>
            <person name="Olm M.R."/>
            <person name="Thomas B.C."/>
            <person name="Banfield J.F."/>
        </authorList>
    </citation>
    <scope>NUCLEOTIDE SEQUENCE [LARGE SCALE GENOMIC DNA]</scope>
    <source>
        <strain evidence="13">46_33</strain>
    </source>
</reference>
<dbReference type="STRING" id="626940.BHW43_07035"/>
<evidence type="ECO:0000313" key="14">
    <source>
        <dbReference type="Proteomes" id="UP000186777"/>
    </source>
</evidence>
<keyword evidence="9" id="KW-0408">Iron</keyword>
<evidence type="ECO:0000256" key="6">
    <source>
        <dbReference type="ARBA" id="ARBA00022691"/>
    </source>
</evidence>
<evidence type="ECO:0000256" key="12">
    <source>
        <dbReference type="PIRNR" id="PIRNR000368"/>
    </source>
</evidence>
<evidence type="ECO:0000256" key="3">
    <source>
        <dbReference type="ARBA" id="ARBA00009777"/>
    </source>
</evidence>
<dbReference type="GO" id="GO:0046872">
    <property type="term" value="F:metal ion binding"/>
    <property type="evidence" value="ECO:0007669"/>
    <property type="project" value="UniProtKB-KW"/>
</dbReference>
<gene>
    <name evidence="13" type="ORF">BHW43_07035</name>
</gene>
<dbReference type="InterPro" id="IPR007197">
    <property type="entry name" value="rSAM"/>
</dbReference>
<dbReference type="PANTHER" id="PTHR30352:SF2">
    <property type="entry name" value="ANAEROBIC RIBONUCLEOSIDE-TRIPHOSPHATE REDUCTASE-ACTIVATING PROTEIN"/>
    <property type="match status" value="1"/>
</dbReference>
<dbReference type="SFLD" id="SFLDG01063">
    <property type="entry name" value="activating_enzymes__group_1"/>
    <property type="match status" value="1"/>
</dbReference>
<evidence type="ECO:0000256" key="9">
    <source>
        <dbReference type="ARBA" id="ARBA00023004"/>
    </source>
</evidence>
<comment type="caution">
    <text evidence="13">The sequence shown here is derived from an EMBL/GenBank/DDBJ whole genome shotgun (WGS) entry which is preliminary data.</text>
</comment>
<keyword evidence="6" id="KW-0949">S-adenosyl-L-methionine</keyword>
<evidence type="ECO:0000256" key="8">
    <source>
        <dbReference type="ARBA" id="ARBA00023002"/>
    </source>
</evidence>
<evidence type="ECO:0000256" key="1">
    <source>
        <dbReference type="ARBA" id="ARBA00001966"/>
    </source>
</evidence>
<dbReference type="Proteomes" id="UP000186777">
    <property type="component" value="Unassembled WGS sequence"/>
</dbReference>
<dbReference type="PANTHER" id="PTHR30352">
    <property type="entry name" value="PYRUVATE FORMATE-LYASE-ACTIVATING ENZYME"/>
    <property type="match status" value="1"/>
</dbReference>
<dbReference type="RefSeq" id="WP_210684843.1">
    <property type="nucleotide sequence ID" value="NZ_CAJLOJ010000009.1"/>
</dbReference>
<dbReference type="SFLD" id="SFLDF00299">
    <property type="entry name" value="anaerobic_ribonucleoside-triph"/>
    <property type="match status" value="1"/>
</dbReference>
<evidence type="ECO:0000313" key="13">
    <source>
        <dbReference type="EMBL" id="OLA37314.1"/>
    </source>
</evidence>
<comment type="similarity">
    <text evidence="3 12">Belongs to the organic radical-activating enzymes family.</text>
</comment>
<evidence type="ECO:0000256" key="2">
    <source>
        <dbReference type="ARBA" id="ARBA00003852"/>
    </source>
</evidence>
<dbReference type="SUPFAM" id="SSF102114">
    <property type="entry name" value="Radical SAM enzymes"/>
    <property type="match status" value="1"/>
</dbReference>
<keyword evidence="5" id="KW-0004">4Fe-4S</keyword>
<dbReference type="GO" id="GO:0043365">
    <property type="term" value="F:[formate-C-acetyltransferase]-activating enzyme activity"/>
    <property type="evidence" value="ECO:0007669"/>
    <property type="project" value="InterPro"/>
</dbReference>
<dbReference type="InterPro" id="IPR001989">
    <property type="entry name" value="Radical_activat_CS"/>
</dbReference>
<keyword evidence="7" id="KW-0479">Metal-binding</keyword>
<dbReference type="InterPro" id="IPR058240">
    <property type="entry name" value="rSAM_sf"/>
</dbReference>
<comment type="cofactor">
    <cofactor evidence="1">
        <name>[4Fe-4S] cluster</name>
        <dbReference type="ChEBI" id="CHEBI:49883"/>
    </cofactor>
</comment>
<dbReference type="AlphaFoldDB" id="A0A1Q6R4L1"/>
<dbReference type="SFLD" id="SFLDG01066">
    <property type="entry name" value="organic_radical-activating_enz"/>
    <property type="match status" value="1"/>
</dbReference>
<evidence type="ECO:0000256" key="11">
    <source>
        <dbReference type="ARBA" id="ARBA00047365"/>
    </source>
</evidence>
<dbReference type="SFLD" id="SFLDS00029">
    <property type="entry name" value="Radical_SAM"/>
    <property type="match status" value="1"/>
</dbReference>